<evidence type="ECO:0000313" key="9">
    <source>
        <dbReference type="Proteomes" id="UP000094426"/>
    </source>
</evidence>
<gene>
    <name evidence="8" type="ORF">ATY41_03260</name>
</gene>
<dbReference type="AlphaFoldDB" id="A0A1E2SJX9"/>
<evidence type="ECO:0000256" key="1">
    <source>
        <dbReference type="ARBA" id="ARBA00004651"/>
    </source>
</evidence>
<evidence type="ECO:0000256" key="6">
    <source>
        <dbReference type="SAM" id="Phobius"/>
    </source>
</evidence>
<organism evidence="8 9">
    <name type="scientific">Leifsonia xyli subsp. xyli</name>
    <dbReference type="NCBI Taxonomy" id="59736"/>
    <lineage>
        <taxon>Bacteria</taxon>
        <taxon>Bacillati</taxon>
        <taxon>Actinomycetota</taxon>
        <taxon>Actinomycetes</taxon>
        <taxon>Micrococcales</taxon>
        <taxon>Microbacteriaceae</taxon>
        <taxon>Leifsonia</taxon>
    </lineage>
</organism>
<dbReference type="Proteomes" id="UP000094426">
    <property type="component" value="Unassembled WGS sequence"/>
</dbReference>
<dbReference type="InterPro" id="IPR023845">
    <property type="entry name" value="DUF3817_TM"/>
</dbReference>
<evidence type="ECO:0000256" key="2">
    <source>
        <dbReference type="ARBA" id="ARBA00022475"/>
    </source>
</evidence>
<proteinExistence type="predicted"/>
<keyword evidence="2" id="KW-1003">Cell membrane</keyword>
<sequence length="152" mass="16688">MPPRLLYRTLAIAETVTWTLLLAGMLLKYAVKVGDWPVIATGSLHGFVFLSYAIVATLVGVNQRWRLPLIVLAVVTAFVPYATVPFDLWADRSGRVAGGWRTVATEDPRDHTRFGRLFRWMLTHVPVLAGILVALAVAIMAALLLIGPPKLS</sequence>
<evidence type="ECO:0000256" key="3">
    <source>
        <dbReference type="ARBA" id="ARBA00022692"/>
    </source>
</evidence>
<dbReference type="OMA" id="HGFVFLC"/>
<dbReference type="NCBIfam" id="TIGR03954">
    <property type="entry name" value="integ_memb_HG"/>
    <property type="match status" value="1"/>
</dbReference>
<dbReference type="EMBL" id="LNZG01000023">
    <property type="protein sequence ID" value="ODA90057.1"/>
    <property type="molecule type" value="Genomic_DNA"/>
</dbReference>
<protein>
    <recommendedName>
        <fullName evidence="7">DUF3817 domain-containing protein</fullName>
    </recommendedName>
</protein>
<dbReference type="RefSeq" id="WP_011186940.1">
    <property type="nucleotide sequence ID" value="NZ_LNZG01000023.1"/>
</dbReference>
<comment type="caution">
    <text evidence="8">The sequence shown here is derived from an EMBL/GenBank/DDBJ whole genome shotgun (WGS) entry which is preliminary data.</text>
</comment>
<dbReference type="GO" id="GO:0005886">
    <property type="term" value="C:plasma membrane"/>
    <property type="evidence" value="ECO:0007669"/>
    <property type="project" value="UniProtKB-SubCell"/>
</dbReference>
<evidence type="ECO:0000256" key="4">
    <source>
        <dbReference type="ARBA" id="ARBA00022989"/>
    </source>
</evidence>
<keyword evidence="4 6" id="KW-1133">Transmembrane helix</keyword>
<feature type="transmembrane region" description="Helical" evidence="6">
    <location>
        <begin position="127"/>
        <end position="146"/>
    </location>
</feature>
<keyword evidence="3 6" id="KW-0812">Transmembrane</keyword>
<comment type="subcellular location">
    <subcellularLocation>
        <location evidence="1">Cell membrane</location>
        <topology evidence="1">Multi-pass membrane protein</topology>
    </subcellularLocation>
</comment>
<keyword evidence="5 6" id="KW-0472">Membrane</keyword>
<dbReference type="Pfam" id="PF12823">
    <property type="entry name" value="DUF3817"/>
    <property type="match status" value="1"/>
</dbReference>
<feature type="transmembrane region" description="Helical" evidence="6">
    <location>
        <begin position="37"/>
        <end position="60"/>
    </location>
</feature>
<accession>A0A1E2SJX9</accession>
<dbReference type="PANTHER" id="PTHR40077">
    <property type="entry name" value="MEMBRANE PROTEIN-RELATED"/>
    <property type="match status" value="1"/>
</dbReference>
<evidence type="ECO:0000259" key="7">
    <source>
        <dbReference type="Pfam" id="PF12823"/>
    </source>
</evidence>
<evidence type="ECO:0000256" key="5">
    <source>
        <dbReference type="ARBA" id="ARBA00023136"/>
    </source>
</evidence>
<dbReference type="OrthoDB" id="3396203at2"/>
<name>A0A1E2SJX9_LEIXY</name>
<feature type="transmembrane region" description="Helical" evidence="6">
    <location>
        <begin position="67"/>
        <end position="84"/>
    </location>
</feature>
<feature type="domain" description="DUF3817" evidence="7">
    <location>
        <begin position="6"/>
        <end position="92"/>
    </location>
</feature>
<reference evidence="9" key="1">
    <citation type="submission" date="2015-11" db="EMBL/GenBank/DDBJ databases">
        <authorList>
            <person name="Wang J."/>
            <person name="Wang L."/>
            <person name="Wang F."/>
            <person name="Cao G."/>
        </authorList>
    </citation>
    <scope>NUCLEOTIDE SEQUENCE [LARGE SCALE GENOMIC DNA]</scope>
    <source>
        <strain evidence="9">gdw1</strain>
    </source>
</reference>
<dbReference type="PANTHER" id="PTHR40077:SF1">
    <property type="entry name" value="MEMBRANE PROTEIN"/>
    <property type="match status" value="1"/>
</dbReference>
<evidence type="ECO:0000313" key="8">
    <source>
        <dbReference type="EMBL" id="ODA90057.1"/>
    </source>
</evidence>
<feature type="transmembrane region" description="Helical" evidence="6">
    <location>
        <begin position="12"/>
        <end position="31"/>
    </location>
</feature>